<dbReference type="AlphaFoldDB" id="A0A4Z2IJI4"/>
<comment type="caution">
    <text evidence="2">The sequence shown here is derived from an EMBL/GenBank/DDBJ whole genome shotgun (WGS) entry which is preliminary data.</text>
</comment>
<accession>A0A4Z2IJI4</accession>
<feature type="compositionally biased region" description="Basic and acidic residues" evidence="1">
    <location>
        <begin position="58"/>
        <end position="72"/>
    </location>
</feature>
<gene>
    <name evidence="2" type="ORF">EYF80_011844</name>
</gene>
<organism evidence="2 3">
    <name type="scientific">Liparis tanakae</name>
    <name type="common">Tanaka's snailfish</name>
    <dbReference type="NCBI Taxonomy" id="230148"/>
    <lineage>
        <taxon>Eukaryota</taxon>
        <taxon>Metazoa</taxon>
        <taxon>Chordata</taxon>
        <taxon>Craniata</taxon>
        <taxon>Vertebrata</taxon>
        <taxon>Euteleostomi</taxon>
        <taxon>Actinopterygii</taxon>
        <taxon>Neopterygii</taxon>
        <taxon>Teleostei</taxon>
        <taxon>Neoteleostei</taxon>
        <taxon>Acanthomorphata</taxon>
        <taxon>Eupercaria</taxon>
        <taxon>Perciformes</taxon>
        <taxon>Cottioidei</taxon>
        <taxon>Cottales</taxon>
        <taxon>Liparidae</taxon>
        <taxon>Liparis</taxon>
    </lineage>
</organism>
<evidence type="ECO:0000313" key="3">
    <source>
        <dbReference type="Proteomes" id="UP000314294"/>
    </source>
</evidence>
<dbReference type="EMBL" id="SRLO01000078">
    <property type="protein sequence ID" value="TNN77921.1"/>
    <property type="molecule type" value="Genomic_DNA"/>
</dbReference>
<proteinExistence type="predicted"/>
<keyword evidence="3" id="KW-1185">Reference proteome</keyword>
<protein>
    <submittedName>
        <fullName evidence="2">Uncharacterized protein</fullName>
    </submittedName>
</protein>
<feature type="region of interest" description="Disordered" evidence="1">
    <location>
        <begin position="52"/>
        <end position="72"/>
    </location>
</feature>
<name>A0A4Z2IJI4_9TELE</name>
<sequence>MADVVGVRVGYNALQHGQHSVHVERLKSLLLSVTLLKHNCFRFMGMIPPRGLKKKKQYGKEGRPGRERGQQKEDQALLEAARKHELAALPHRGGIKRSPGGCVHRTPLFTLYTLDCYFKHEENSVVKFQENHQGVLKRVHEIVAAVPSLASAAGWLTIRQLLSLIGNQSAADAAGIKGAELEGEEREQMRLLCVK</sequence>
<evidence type="ECO:0000313" key="2">
    <source>
        <dbReference type="EMBL" id="TNN77921.1"/>
    </source>
</evidence>
<dbReference type="Proteomes" id="UP000314294">
    <property type="component" value="Unassembled WGS sequence"/>
</dbReference>
<evidence type="ECO:0000256" key="1">
    <source>
        <dbReference type="SAM" id="MobiDB-lite"/>
    </source>
</evidence>
<reference evidence="2 3" key="1">
    <citation type="submission" date="2019-03" db="EMBL/GenBank/DDBJ databases">
        <title>First draft genome of Liparis tanakae, snailfish: a comprehensive survey of snailfish specific genes.</title>
        <authorList>
            <person name="Kim W."/>
            <person name="Song I."/>
            <person name="Jeong J.-H."/>
            <person name="Kim D."/>
            <person name="Kim S."/>
            <person name="Ryu S."/>
            <person name="Song J.Y."/>
            <person name="Lee S.K."/>
        </authorList>
    </citation>
    <scope>NUCLEOTIDE SEQUENCE [LARGE SCALE GENOMIC DNA]</scope>
    <source>
        <tissue evidence="2">Muscle</tissue>
    </source>
</reference>